<protein>
    <recommendedName>
        <fullName evidence="7">RNA recognition motif domain-containing protein</fullName>
    </recommendedName>
</protein>
<dbReference type="InterPro" id="IPR000504">
    <property type="entry name" value="RRM_dom"/>
</dbReference>
<feature type="region of interest" description="Disordered" evidence="6">
    <location>
        <begin position="1"/>
        <end position="72"/>
    </location>
</feature>
<dbReference type="SUPFAM" id="SSF54928">
    <property type="entry name" value="RNA-binding domain, RBD"/>
    <property type="match status" value="1"/>
</dbReference>
<dbReference type="STRING" id="215637.A0A4Q0A297"/>
<comment type="subcellular location">
    <subcellularLocation>
        <location evidence="1">Nucleus</location>
    </subcellularLocation>
</comment>
<keyword evidence="9" id="KW-1185">Reference proteome</keyword>
<evidence type="ECO:0000256" key="2">
    <source>
        <dbReference type="ARBA" id="ARBA00022664"/>
    </source>
</evidence>
<evidence type="ECO:0000256" key="1">
    <source>
        <dbReference type="ARBA" id="ARBA00004123"/>
    </source>
</evidence>
<dbReference type="InterPro" id="IPR003954">
    <property type="entry name" value="RRM_euk-type"/>
</dbReference>
<keyword evidence="2" id="KW-0507">mRNA processing</keyword>
<evidence type="ECO:0000313" key="8">
    <source>
        <dbReference type="EMBL" id="RKP39948.1"/>
    </source>
</evidence>
<evidence type="ECO:0000256" key="4">
    <source>
        <dbReference type="ARBA" id="ARBA00023187"/>
    </source>
</evidence>
<dbReference type="InterPro" id="IPR040052">
    <property type="entry name" value="RBM17"/>
</dbReference>
<evidence type="ECO:0000259" key="7">
    <source>
        <dbReference type="SMART" id="SM00361"/>
    </source>
</evidence>
<evidence type="ECO:0000313" key="9">
    <source>
        <dbReference type="Proteomes" id="UP000268162"/>
    </source>
</evidence>
<dbReference type="InterPro" id="IPR035979">
    <property type="entry name" value="RBD_domain_sf"/>
</dbReference>
<dbReference type="InterPro" id="IPR012677">
    <property type="entry name" value="Nucleotide-bd_a/b_plait_sf"/>
</dbReference>
<dbReference type="SMART" id="SM00361">
    <property type="entry name" value="RRM_1"/>
    <property type="match status" value="1"/>
</dbReference>
<dbReference type="AlphaFoldDB" id="A0A4Q0A297"/>
<feature type="domain" description="RNA recognition motif" evidence="7">
    <location>
        <begin position="78"/>
        <end position="159"/>
    </location>
</feature>
<dbReference type="GO" id="GO:0003723">
    <property type="term" value="F:RNA binding"/>
    <property type="evidence" value="ECO:0007669"/>
    <property type="project" value="UniProtKB-KW"/>
</dbReference>
<name>A0A4Q0A297_9FUNG</name>
<dbReference type="GO" id="GO:0045292">
    <property type="term" value="P:mRNA cis splicing, via spliceosome"/>
    <property type="evidence" value="ECO:0007669"/>
    <property type="project" value="InterPro"/>
</dbReference>
<keyword evidence="4" id="KW-0508">mRNA splicing</keyword>
<dbReference type="PANTHER" id="PTHR13288:SF8">
    <property type="entry name" value="SPLICING FACTOR 45"/>
    <property type="match status" value="1"/>
</dbReference>
<dbReference type="FunFam" id="3.30.70.330:FF:000382">
    <property type="entry name" value="G-patch domain-containing protein"/>
    <property type="match status" value="1"/>
</dbReference>
<organism evidence="8 9">
    <name type="scientific">Dimargaris cristalligena</name>
    <dbReference type="NCBI Taxonomy" id="215637"/>
    <lineage>
        <taxon>Eukaryota</taxon>
        <taxon>Fungi</taxon>
        <taxon>Fungi incertae sedis</taxon>
        <taxon>Zoopagomycota</taxon>
        <taxon>Kickxellomycotina</taxon>
        <taxon>Dimargaritomycetes</taxon>
        <taxon>Dimargaritales</taxon>
        <taxon>Dimargaritaceae</taxon>
        <taxon>Dimargaris</taxon>
    </lineage>
</organism>
<keyword evidence="5" id="KW-0539">Nucleus</keyword>
<dbReference type="PANTHER" id="PTHR13288">
    <property type="entry name" value="SPLICING FACTOR 45 SPF45"/>
    <property type="match status" value="1"/>
</dbReference>
<evidence type="ECO:0000256" key="6">
    <source>
        <dbReference type="SAM" id="MobiDB-lite"/>
    </source>
</evidence>
<reference evidence="9" key="1">
    <citation type="journal article" date="2018" name="Nat. Microbiol.">
        <title>Leveraging single-cell genomics to expand the fungal tree of life.</title>
        <authorList>
            <person name="Ahrendt S.R."/>
            <person name="Quandt C.A."/>
            <person name="Ciobanu D."/>
            <person name="Clum A."/>
            <person name="Salamov A."/>
            <person name="Andreopoulos B."/>
            <person name="Cheng J.F."/>
            <person name="Woyke T."/>
            <person name="Pelin A."/>
            <person name="Henrissat B."/>
            <person name="Reynolds N.K."/>
            <person name="Benny G.L."/>
            <person name="Smith M.E."/>
            <person name="James T.Y."/>
            <person name="Grigoriev I.V."/>
        </authorList>
    </citation>
    <scope>NUCLEOTIDE SEQUENCE [LARGE SCALE GENOMIC DNA]</scope>
    <source>
        <strain evidence="9">RSA 468</strain>
    </source>
</reference>
<feature type="compositionally biased region" description="Low complexity" evidence="6">
    <location>
        <begin position="24"/>
        <end position="36"/>
    </location>
</feature>
<feature type="compositionally biased region" description="Polar residues" evidence="6">
    <location>
        <begin position="37"/>
        <end position="46"/>
    </location>
</feature>
<proteinExistence type="predicted"/>
<gene>
    <name evidence="8" type="ORF">BJ085DRAFT_27916</name>
</gene>
<dbReference type="EMBL" id="ML002234">
    <property type="protein sequence ID" value="RKP39948.1"/>
    <property type="molecule type" value="Genomic_DNA"/>
</dbReference>
<feature type="compositionally biased region" description="Basic and acidic residues" evidence="6">
    <location>
        <begin position="13"/>
        <end position="23"/>
    </location>
</feature>
<keyword evidence="3" id="KW-0694">RNA-binding</keyword>
<evidence type="ECO:0000256" key="3">
    <source>
        <dbReference type="ARBA" id="ARBA00022884"/>
    </source>
</evidence>
<dbReference type="GO" id="GO:0071011">
    <property type="term" value="C:precatalytic spliceosome"/>
    <property type="evidence" value="ECO:0007669"/>
    <property type="project" value="TreeGrafter"/>
</dbReference>
<sequence>MSLYSGLSLGKNRPTEDGGDPKSDGSGSNPGGSSAPTESQSVNSSAYKRPDSASEKPGLPGGDGGDRDSDSEDIRSNVVVLCNMVRPGEVDESLQQETTDECLKYGPVVKCLVYEVPGDQLPAEIAVRIFVEFEDEAAAERAKADLHSRYFDGRRVTARSFDPQRFGRYDLAPTSAEIDRVVNRRKGVSQAILENPTTTTASSTL</sequence>
<accession>A0A4Q0A297</accession>
<dbReference type="Gene3D" id="3.30.70.330">
    <property type="match status" value="1"/>
</dbReference>
<evidence type="ECO:0000256" key="5">
    <source>
        <dbReference type="ARBA" id="ARBA00023242"/>
    </source>
</evidence>
<dbReference type="Proteomes" id="UP000268162">
    <property type="component" value="Unassembled WGS sequence"/>
</dbReference>
<dbReference type="Pfam" id="PF00076">
    <property type="entry name" value="RRM_1"/>
    <property type="match status" value="1"/>
</dbReference>